<accession>U4TJ43</accession>
<dbReference type="AlphaFoldDB" id="U4TJ43"/>
<evidence type="ECO:0000313" key="1">
    <source>
        <dbReference type="EMBL" id="ERL64811.1"/>
    </source>
</evidence>
<sequence>MDGYFLLSILSINVTMRVMSETTNEPNPIITSNVSWKDTNWLTLSRKTVVEQ</sequence>
<gene>
    <name evidence="1" type="ORF">L248_0588</name>
</gene>
<reference evidence="2" key="1">
    <citation type="journal article" date="2013" name="Genome Announc.">
        <title>Whole-Genome Sequencing of Lactobacillus shenzhenensis Strain LY-73T.</title>
        <authorList>
            <person name="Lin Z."/>
            <person name="Liu Z."/>
            <person name="Yang R."/>
            <person name="Zou Y."/>
            <person name="Wan D."/>
            <person name="Chen J."/>
            <person name="Guo M."/>
            <person name="Zhao J."/>
            <person name="Fang C."/>
            <person name="Yang R."/>
            <person name="Liu F."/>
        </authorList>
    </citation>
    <scope>NUCLEOTIDE SEQUENCE [LARGE SCALE GENOMIC DNA]</scope>
    <source>
        <strain evidence="2">LY-73</strain>
    </source>
</reference>
<organism evidence="1 2">
    <name type="scientific">Schleiferilactobacillus shenzhenensis LY-73</name>
    <dbReference type="NCBI Taxonomy" id="1231336"/>
    <lineage>
        <taxon>Bacteria</taxon>
        <taxon>Bacillati</taxon>
        <taxon>Bacillota</taxon>
        <taxon>Bacilli</taxon>
        <taxon>Lactobacillales</taxon>
        <taxon>Lactobacillaceae</taxon>
        <taxon>Schleiferilactobacillus</taxon>
    </lineage>
</organism>
<dbReference type="HOGENOM" id="CLU_3081240_0_0_9"/>
<dbReference type="Proteomes" id="UP000030647">
    <property type="component" value="Unassembled WGS sequence"/>
</dbReference>
<keyword evidence="2" id="KW-1185">Reference proteome</keyword>
<proteinExistence type="predicted"/>
<protein>
    <submittedName>
        <fullName evidence="1">Uncharacterized protein</fullName>
    </submittedName>
</protein>
<dbReference type="EMBL" id="KI271592">
    <property type="protein sequence ID" value="ERL64811.1"/>
    <property type="molecule type" value="Genomic_DNA"/>
</dbReference>
<evidence type="ECO:0000313" key="2">
    <source>
        <dbReference type="Proteomes" id="UP000030647"/>
    </source>
</evidence>
<name>U4TJ43_9LACO</name>